<proteinExistence type="predicted"/>
<sequence>MATGKKQSTQEFIDEMRASTQEILPLLDDHGIQYNIKEWVSISEYAKLFRIDDTNTILGWINNGTIPSKNIIEIPVLKGLKLIKAIPCN</sequence>
<name>A0A7K0EHE3_9BACT</name>
<evidence type="ECO:0000313" key="1">
    <source>
        <dbReference type="EMBL" id="MRS61227.1"/>
    </source>
</evidence>
<protein>
    <submittedName>
        <fullName evidence="1">Uncharacterized protein</fullName>
    </submittedName>
</protein>
<gene>
    <name evidence="1" type="ORF">GJJ30_07980</name>
</gene>
<keyword evidence="2" id="KW-1185">Reference proteome</keyword>
<reference evidence="1 2" key="1">
    <citation type="journal article" date="2018" name="Antonie Van Leeuwenhoek">
        <title>Larkinella terrae sp. nov., isolated from soil on Jeju Island, South Korea.</title>
        <authorList>
            <person name="Ten L.N."/>
            <person name="Jeon J."/>
            <person name="Park S.J."/>
            <person name="Park S."/>
            <person name="Lee S.Y."/>
            <person name="Kim M.K."/>
            <person name="Jung H.Y."/>
        </authorList>
    </citation>
    <scope>NUCLEOTIDE SEQUENCE [LARGE SCALE GENOMIC DNA]</scope>
    <source>
        <strain evidence="1 2">KCTC 52001</strain>
    </source>
</reference>
<dbReference type="OrthoDB" id="964185at2"/>
<comment type="caution">
    <text evidence="1">The sequence shown here is derived from an EMBL/GenBank/DDBJ whole genome shotgun (WGS) entry which is preliminary data.</text>
</comment>
<evidence type="ECO:0000313" key="2">
    <source>
        <dbReference type="Proteomes" id="UP000441754"/>
    </source>
</evidence>
<dbReference type="RefSeq" id="WP_154174629.1">
    <property type="nucleotide sequence ID" value="NZ_WJXZ01000004.1"/>
</dbReference>
<organism evidence="1 2">
    <name type="scientific">Larkinella terrae</name>
    <dbReference type="NCBI Taxonomy" id="2025311"/>
    <lineage>
        <taxon>Bacteria</taxon>
        <taxon>Pseudomonadati</taxon>
        <taxon>Bacteroidota</taxon>
        <taxon>Cytophagia</taxon>
        <taxon>Cytophagales</taxon>
        <taxon>Spirosomataceae</taxon>
        <taxon>Larkinella</taxon>
    </lineage>
</organism>
<accession>A0A7K0EHE3</accession>
<dbReference type="AlphaFoldDB" id="A0A7K0EHE3"/>
<dbReference type="Proteomes" id="UP000441754">
    <property type="component" value="Unassembled WGS sequence"/>
</dbReference>
<dbReference type="EMBL" id="WJXZ01000004">
    <property type="protein sequence ID" value="MRS61227.1"/>
    <property type="molecule type" value="Genomic_DNA"/>
</dbReference>